<dbReference type="SUPFAM" id="SSF52374">
    <property type="entry name" value="Nucleotidylyl transferase"/>
    <property type="match status" value="1"/>
</dbReference>
<dbReference type="PANTHER" id="PTHR43509:SF1">
    <property type="entry name" value="SULFATE ADENYLYLTRANSFERASE"/>
    <property type="match status" value="1"/>
</dbReference>
<dbReference type="HOGENOM" id="CLU_672279_0_0_7"/>
<dbReference type="EMBL" id="FN555004">
    <property type="protein sequence ID" value="CBG40604.1"/>
    <property type="molecule type" value="Genomic_DNA"/>
</dbReference>
<dbReference type="eggNOG" id="COG2046">
    <property type="taxonomic scope" value="Bacteria"/>
</dbReference>
<dbReference type="PANTHER" id="PTHR43509">
    <property type="match status" value="1"/>
</dbReference>
<proteinExistence type="predicted"/>
<dbReference type="InterPro" id="IPR024951">
    <property type="entry name" value="Sulfurylase_cat_dom"/>
</dbReference>
<evidence type="ECO:0000313" key="3">
    <source>
        <dbReference type="Proteomes" id="UP000001522"/>
    </source>
</evidence>
<dbReference type="Pfam" id="PF01747">
    <property type="entry name" value="ATP-sulfurylase"/>
    <property type="match status" value="1"/>
</dbReference>
<dbReference type="EC" id="2.7.7.4" evidence="2"/>
<dbReference type="GO" id="GO:0004781">
    <property type="term" value="F:sulfate adenylyltransferase (ATP) activity"/>
    <property type="evidence" value="ECO:0007669"/>
    <property type="project" value="UniProtKB-EC"/>
</dbReference>
<sequence length="331" mass="38634">MLSPSGRRNQEVLSTAKKGEKIELVCEGEPVGSIETDEVFGINKEERLSQIGVILEERDYIVTRIGEYAISGKVKIKSDLEIYKQKILEKKQKLQAKRITGVVFHANPIHRVHEKILREEFNDSDLIVIFLLHYHKEDFFNFEIRKKSLDLVLNNFLSKERICVIPLDATYLFSGSNKIILYSLIAKNYGCTKILLGQKTQGLSVYYDHSIRHTIFDSLRGIDIEVKILDEYAYCTKCRCLLNTRTCPHGHHHHISYSTQSILHFFKMGIIPPTVLVRREVSALILEYLFPQRLELMKQIYYQTLPTFGVFSENIQEDFYLRLIDLYRIRN</sequence>
<gene>
    <name evidence="2" type="ordered locus">HMU13500</name>
</gene>
<dbReference type="Gene3D" id="3.40.50.620">
    <property type="entry name" value="HUPs"/>
    <property type="match status" value="1"/>
</dbReference>
<dbReference type="InterPro" id="IPR014729">
    <property type="entry name" value="Rossmann-like_a/b/a_fold"/>
</dbReference>
<evidence type="ECO:0000259" key="1">
    <source>
        <dbReference type="Pfam" id="PF01747"/>
    </source>
</evidence>
<name>D3UJC9_HELM1</name>
<dbReference type="Proteomes" id="UP000001522">
    <property type="component" value="Chromosome"/>
</dbReference>
<keyword evidence="2" id="KW-0808">Transferase</keyword>
<protein>
    <submittedName>
        <fullName evidence="2">Possible sulfate adenylyltransferase</fullName>
        <ecNumber evidence="2">2.7.7.4</ecNumber>
    </submittedName>
</protein>
<dbReference type="STRING" id="679897.HMU13500"/>
<evidence type="ECO:0000313" key="2">
    <source>
        <dbReference type="EMBL" id="CBG40604.1"/>
    </source>
</evidence>
<accession>D3UJC9</accession>
<keyword evidence="2" id="KW-0548">Nucleotidyltransferase</keyword>
<reference evidence="2 3" key="1">
    <citation type="journal article" date="2010" name="BMC Genomics">
        <title>Comparative genomics and proteomics of Helicobacter mustelae, an ulcerogenic and carcinogenic gastric pathogen.</title>
        <authorList>
            <person name="O'Toole P.W."/>
            <person name="Snelling W.J."/>
            <person name="Canchaya C."/>
            <person name="Forde B.M."/>
            <person name="Hardie K.R."/>
            <person name="Josenhans C."/>
            <person name="Graham R.L.J."/>
            <person name="McMullan G."/>
            <person name="Parkhill J."/>
            <person name="Belda E."/>
            <person name="Bentley S.D."/>
        </authorList>
    </citation>
    <scope>NUCLEOTIDE SEQUENCE [LARGE SCALE GENOMIC DNA]</scope>
    <source>
        <strain evidence="3">ATCC 43772 / LMG 18044 / NCTC 12198 / 12198</strain>
    </source>
</reference>
<dbReference type="KEGG" id="hms:HMU13500"/>
<keyword evidence="3" id="KW-1185">Reference proteome</keyword>
<dbReference type="AlphaFoldDB" id="D3UJC9"/>
<organism evidence="2 3">
    <name type="scientific">Helicobacter mustelae (strain ATCC 43772 / CCUG 25715 / CIP 103759 / LMG 18044 / NCTC 12198 / R85-136P)</name>
    <name type="common">Campylobacter mustelae</name>
    <dbReference type="NCBI Taxonomy" id="679897"/>
    <lineage>
        <taxon>Bacteria</taxon>
        <taxon>Pseudomonadati</taxon>
        <taxon>Campylobacterota</taxon>
        <taxon>Epsilonproteobacteria</taxon>
        <taxon>Campylobacterales</taxon>
        <taxon>Helicobacteraceae</taxon>
        <taxon>Helicobacter</taxon>
    </lineage>
</organism>
<feature type="domain" description="Sulphate adenylyltransferase catalytic" evidence="1">
    <location>
        <begin position="84"/>
        <end position="287"/>
    </location>
</feature>